<organism evidence="2 3">
    <name type="scientific">Porphyra umbilicalis</name>
    <name type="common">Purple laver</name>
    <name type="synonym">Red alga</name>
    <dbReference type="NCBI Taxonomy" id="2786"/>
    <lineage>
        <taxon>Eukaryota</taxon>
        <taxon>Rhodophyta</taxon>
        <taxon>Bangiophyceae</taxon>
        <taxon>Bangiales</taxon>
        <taxon>Bangiaceae</taxon>
        <taxon>Porphyra</taxon>
    </lineage>
</organism>
<evidence type="ECO:0000313" key="3">
    <source>
        <dbReference type="Proteomes" id="UP000218209"/>
    </source>
</evidence>
<keyword evidence="3" id="KW-1185">Reference proteome</keyword>
<evidence type="ECO:0000313" key="2">
    <source>
        <dbReference type="EMBL" id="OSX78953.1"/>
    </source>
</evidence>
<protein>
    <submittedName>
        <fullName evidence="2">Uncharacterized protein</fullName>
    </submittedName>
</protein>
<dbReference type="EMBL" id="KV918801">
    <property type="protein sequence ID" value="OSX78953.1"/>
    <property type="molecule type" value="Genomic_DNA"/>
</dbReference>
<dbReference type="AlphaFoldDB" id="A0A1X6PE90"/>
<feature type="region of interest" description="Disordered" evidence="1">
    <location>
        <begin position="1"/>
        <end position="26"/>
    </location>
</feature>
<name>A0A1X6PE90_PORUM</name>
<sequence length="201" mass="21146">MTETTAAASALRAVLDPPPPPSDAHLAGAVASLTALRSLLESRRTVSSRVAQLSAAVEAAGRDTARRVEGVDGRVVEVKLASVLAMEERDQVAHELAALERQLAATEEGSASKGRRRRWGASAPYGQKTGAAGADEGARDGSGEDEDMGAQLDHQAESTMRLLADIEKELLAATEDVTSISASRTAWRRRQASESTSSQRA</sequence>
<accession>A0A1X6PE90</accession>
<feature type="region of interest" description="Disordered" evidence="1">
    <location>
        <begin position="174"/>
        <end position="201"/>
    </location>
</feature>
<gene>
    <name evidence="2" type="ORF">BU14_0094s0030</name>
</gene>
<proteinExistence type="predicted"/>
<reference evidence="2 3" key="1">
    <citation type="submission" date="2017-03" db="EMBL/GenBank/DDBJ databases">
        <title>WGS assembly of Porphyra umbilicalis.</title>
        <authorList>
            <person name="Brawley S.H."/>
            <person name="Blouin N.A."/>
            <person name="Ficko-Blean E."/>
            <person name="Wheeler G.L."/>
            <person name="Lohr M."/>
            <person name="Goodson H.V."/>
            <person name="Jenkins J.W."/>
            <person name="Blaby-Haas C.E."/>
            <person name="Helliwell K.E."/>
            <person name="Chan C."/>
            <person name="Marriage T."/>
            <person name="Bhattacharya D."/>
            <person name="Klein A.S."/>
            <person name="Badis Y."/>
            <person name="Brodie J."/>
            <person name="Cao Y."/>
            <person name="Collen J."/>
            <person name="Dittami S.M."/>
            <person name="Gachon C.M."/>
            <person name="Green B.R."/>
            <person name="Karpowicz S."/>
            <person name="Kim J.W."/>
            <person name="Kudahl U."/>
            <person name="Lin S."/>
            <person name="Michel G."/>
            <person name="Mittag M."/>
            <person name="Olson B.J."/>
            <person name="Pangilinan J."/>
            <person name="Peng Y."/>
            <person name="Qiu H."/>
            <person name="Shu S."/>
            <person name="Singer J.T."/>
            <person name="Smith A.G."/>
            <person name="Sprecher B.N."/>
            <person name="Wagner V."/>
            <person name="Wang W."/>
            <person name="Wang Z.-Y."/>
            <person name="Yan J."/>
            <person name="Yarish C."/>
            <person name="Zoeuner-Riek S."/>
            <person name="Zhuang Y."/>
            <person name="Zou Y."/>
            <person name="Lindquist E.A."/>
            <person name="Grimwood J."/>
            <person name="Barry K."/>
            <person name="Rokhsar D.S."/>
            <person name="Schmutz J."/>
            <person name="Stiller J.W."/>
            <person name="Grossman A.R."/>
            <person name="Prochnik S.E."/>
        </authorList>
    </citation>
    <scope>NUCLEOTIDE SEQUENCE [LARGE SCALE GENOMIC DNA]</scope>
    <source>
        <strain evidence="2">4086291</strain>
    </source>
</reference>
<evidence type="ECO:0000256" key="1">
    <source>
        <dbReference type="SAM" id="MobiDB-lite"/>
    </source>
</evidence>
<feature type="region of interest" description="Disordered" evidence="1">
    <location>
        <begin position="104"/>
        <end position="156"/>
    </location>
</feature>
<dbReference type="Proteomes" id="UP000218209">
    <property type="component" value="Unassembled WGS sequence"/>
</dbReference>